<dbReference type="EMBL" id="GL378345">
    <property type="protein sequence ID" value="EFJ47435.1"/>
    <property type="molecule type" value="Genomic_DNA"/>
</dbReference>
<evidence type="ECO:0000256" key="6">
    <source>
        <dbReference type="ARBA" id="ARBA00023136"/>
    </source>
</evidence>
<keyword evidence="11" id="KW-1185">Reference proteome</keyword>
<evidence type="ECO:0000313" key="10">
    <source>
        <dbReference type="EMBL" id="EFJ47435.1"/>
    </source>
</evidence>
<accession>D8TYQ8</accession>
<dbReference type="PANTHER" id="PTHR15628:SF1">
    <property type="entry name" value="RWD DOMAIN-CONTAINING PROTEIN 3"/>
    <property type="match status" value="1"/>
</dbReference>
<dbReference type="KEGG" id="vcn:VOLCADRAFT_92146"/>
<feature type="transmembrane region" description="Helical" evidence="8">
    <location>
        <begin position="1035"/>
        <end position="1055"/>
    </location>
</feature>
<evidence type="ECO:0000256" key="4">
    <source>
        <dbReference type="ARBA" id="ARBA00022692"/>
    </source>
</evidence>
<evidence type="ECO:0000256" key="8">
    <source>
        <dbReference type="SAM" id="Phobius"/>
    </source>
</evidence>
<feature type="compositionally biased region" description="Low complexity" evidence="7">
    <location>
        <begin position="54"/>
        <end position="63"/>
    </location>
</feature>
<feature type="region of interest" description="Disordered" evidence="7">
    <location>
        <begin position="54"/>
        <end position="75"/>
    </location>
</feature>
<dbReference type="OrthoDB" id="547843at2759"/>
<dbReference type="RefSeq" id="XP_002951624.1">
    <property type="nucleotide sequence ID" value="XM_002951578.1"/>
</dbReference>
<dbReference type="GO" id="GO:0016020">
    <property type="term" value="C:membrane"/>
    <property type="evidence" value="ECO:0007669"/>
    <property type="project" value="UniProtKB-SubCell"/>
</dbReference>
<gene>
    <name evidence="10" type="ORF">VOLCADRAFT_92146</name>
</gene>
<feature type="transmembrane region" description="Helical" evidence="8">
    <location>
        <begin position="929"/>
        <end position="950"/>
    </location>
</feature>
<dbReference type="GO" id="GO:1902073">
    <property type="term" value="P:positive regulation of hypoxia-inducible factor-1alpha signaling pathway"/>
    <property type="evidence" value="ECO:0007669"/>
    <property type="project" value="InterPro"/>
</dbReference>
<protein>
    <recommendedName>
        <fullName evidence="9">ABC-2 type transporter transmembrane domain-containing protein</fullName>
    </recommendedName>
</protein>
<feature type="region of interest" description="Disordered" evidence="7">
    <location>
        <begin position="343"/>
        <end position="366"/>
    </location>
</feature>
<dbReference type="GO" id="GO:0033235">
    <property type="term" value="P:positive regulation of protein sumoylation"/>
    <property type="evidence" value="ECO:0007669"/>
    <property type="project" value="InterPro"/>
</dbReference>
<dbReference type="PANTHER" id="PTHR15628">
    <property type="entry name" value="RWD DOMAIN-CONTAINING PROTEIN 3"/>
    <property type="match status" value="1"/>
</dbReference>
<dbReference type="AlphaFoldDB" id="D8TYQ8"/>
<evidence type="ECO:0000256" key="3">
    <source>
        <dbReference type="ARBA" id="ARBA00022490"/>
    </source>
</evidence>
<feature type="transmembrane region" description="Helical" evidence="8">
    <location>
        <begin position="957"/>
        <end position="978"/>
    </location>
</feature>
<keyword evidence="4 8" id="KW-0812">Transmembrane</keyword>
<feature type="domain" description="ABC-2 type transporter transmembrane" evidence="9">
    <location>
        <begin position="777"/>
        <end position="1043"/>
    </location>
</feature>
<comment type="subcellular location">
    <subcellularLocation>
        <location evidence="2">Cytoplasm</location>
    </subcellularLocation>
    <subcellularLocation>
        <location evidence="1">Membrane</location>
        <topology evidence="1">Multi-pass membrane protein</topology>
    </subcellularLocation>
</comment>
<dbReference type="InterPro" id="IPR038840">
    <property type="entry name" value="RWDD3"/>
</dbReference>
<reference evidence="10 11" key="1">
    <citation type="journal article" date="2010" name="Science">
        <title>Genomic analysis of organismal complexity in the multicellular green alga Volvox carteri.</title>
        <authorList>
            <person name="Prochnik S.E."/>
            <person name="Umen J."/>
            <person name="Nedelcu A.M."/>
            <person name="Hallmann A."/>
            <person name="Miller S.M."/>
            <person name="Nishii I."/>
            <person name="Ferris P."/>
            <person name="Kuo A."/>
            <person name="Mitros T."/>
            <person name="Fritz-Laylin L.K."/>
            <person name="Hellsten U."/>
            <person name="Chapman J."/>
            <person name="Simakov O."/>
            <person name="Rensing S.A."/>
            <person name="Terry A."/>
            <person name="Pangilinan J."/>
            <person name="Kapitonov V."/>
            <person name="Jurka J."/>
            <person name="Salamov A."/>
            <person name="Shapiro H."/>
            <person name="Schmutz J."/>
            <person name="Grimwood J."/>
            <person name="Lindquist E."/>
            <person name="Lucas S."/>
            <person name="Grigoriev I.V."/>
            <person name="Schmitt R."/>
            <person name="Kirk D."/>
            <person name="Rokhsar D.S."/>
        </authorList>
    </citation>
    <scope>NUCLEOTIDE SEQUENCE [LARGE SCALE GENOMIC DNA]</scope>
    <source>
        <strain evidence="11">f. Nagariensis / Eve</strain>
    </source>
</reference>
<organism evidence="11">
    <name type="scientific">Volvox carteri f. nagariensis</name>
    <dbReference type="NCBI Taxonomy" id="3068"/>
    <lineage>
        <taxon>Eukaryota</taxon>
        <taxon>Viridiplantae</taxon>
        <taxon>Chlorophyta</taxon>
        <taxon>core chlorophytes</taxon>
        <taxon>Chlorophyceae</taxon>
        <taxon>CS clade</taxon>
        <taxon>Chlamydomonadales</taxon>
        <taxon>Volvocaceae</taxon>
        <taxon>Volvox</taxon>
    </lineage>
</organism>
<dbReference type="eggNOG" id="KOG0059">
    <property type="taxonomic scope" value="Eukaryota"/>
</dbReference>
<dbReference type="InterPro" id="IPR013525">
    <property type="entry name" value="ABC2_TM"/>
</dbReference>
<name>D8TYQ8_VOLCA</name>
<feature type="compositionally biased region" description="Gly residues" evidence="7">
    <location>
        <begin position="349"/>
        <end position="364"/>
    </location>
</feature>
<feature type="transmembrane region" description="Helical" evidence="8">
    <location>
        <begin position="889"/>
        <end position="917"/>
    </location>
</feature>
<sequence>MDLAAAGMLEEDAAAAQLGRDDLDATIRLRPSEDSLSHLELQLHVSLPRAYGTAAPPQAAGPGMSSLPLAEPPDRAAADVGRPCLHELCERAQAALDQWAAAEGAPDTREGVTEPEAEMEGSAAAAKLPAAGDGGCGACGNTAGLQVLLIRLDHMHNRALYGKIIGSWVRELRLTGRLIFQKNLILLLLEGDGDALREYLVRHRTESVDVDSRGRKCKERMMNVVVQQPVRPSMEVPGGRQWQRQRQRQGGGGGGGGVCLTTTTTDCGGSGGGGGEHVFSNYREVQLESLAEVGELLTRAGLGSWLRQAAGLPKVGWTDVFAQWIQSGGGASCTVTVSMASSRWRRSGDPGGSGGGSGGGGGAIGPSLDDSREKLSEWQLFTLQTSAVLRKNATLQRRAWAQNLCLLGLPLLFCVLLLVLQRLVNSQLGSSDEYRCGCKCLDCCDWVPAGEGVQGTCVRHIVYGMIRKGAEKDSAVGRNLSARVLPAGGDRGIGPRILRAAEAVSALTQILSDYDFLLGTATDAPYTNLLEPALIVGSRVLGATTGTGSSSVVRGGGGGGGHLLGGGGGGGAAASEPGFFTDPAQALPLYHLSRNCSALTSTDRLVLNQLSCALSRGLGLPQLRCATWQPVVQPSAAAIERELFCGWAGTNCVGGGGGGGGGGAVSFSNATAPGGVVGRRMLLQQHQQEQQQQQGHAPAPSPIMASPTPPSSSPSSASTESGVAGIKGTALGTARSNGSSPAATTAAKKIETVSERIVQYPSAVYDWRKSGPMGLDLTIWVNNSDVGASVAPRVQRWPAAINAASNAWMSAAAAARGQAQAWVIRLAGIKGFPTRGSPLRLDLASLMGPLFFMWVMQLLLPTFVHSLVSERESGAQLLMRQQGLRAAPAALASYCWFVALYGVYMSVFVGFGAAIGLNIFTKTGPGVQAVLYLVWGQTMISWAFWFAAFWGSAGAATLAATITVVLTGLVANMIVAQFVMSGPYWLATLLEAFPSFALFRGLWEMSQYAFLAAANGSPKGLTWSRLYDEGNGMTVAWALLAAVTVWCALWTWYWGKLNTLNTLTP</sequence>
<feature type="transmembrane region" description="Helical" evidence="8">
    <location>
        <begin position="846"/>
        <end position="868"/>
    </location>
</feature>
<evidence type="ECO:0000256" key="7">
    <source>
        <dbReference type="SAM" id="MobiDB-lite"/>
    </source>
</evidence>
<feature type="region of interest" description="Disordered" evidence="7">
    <location>
        <begin position="233"/>
        <end position="257"/>
    </location>
</feature>
<dbReference type="GO" id="GO:0005737">
    <property type="term" value="C:cytoplasm"/>
    <property type="evidence" value="ECO:0007669"/>
    <property type="project" value="UniProtKB-SubCell"/>
</dbReference>
<dbReference type="GO" id="GO:0140359">
    <property type="term" value="F:ABC-type transporter activity"/>
    <property type="evidence" value="ECO:0007669"/>
    <property type="project" value="InterPro"/>
</dbReference>
<evidence type="ECO:0000259" key="9">
    <source>
        <dbReference type="Pfam" id="PF12698"/>
    </source>
</evidence>
<dbReference type="GeneID" id="9615629"/>
<evidence type="ECO:0000313" key="11">
    <source>
        <dbReference type="Proteomes" id="UP000001058"/>
    </source>
</evidence>
<dbReference type="Pfam" id="PF12698">
    <property type="entry name" value="ABC2_membrane_3"/>
    <property type="match status" value="1"/>
</dbReference>
<keyword evidence="3" id="KW-0963">Cytoplasm</keyword>
<dbReference type="CDD" id="cd24164">
    <property type="entry name" value="RWDD3_C"/>
    <property type="match status" value="1"/>
</dbReference>
<dbReference type="Proteomes" id="UP000001058">
    <property type="component" value="Unassembled WGS sequence"/>
</dbReference>
<proteinExistence type="predicted"/>
<evidence type="ECO:0000256" key="1">
    <source>
        <dbReference type="ARBA" id="ARBA00004141"/>
    </source>
</evidence>
<evidence type="ECO:0000256" key="5">
    <source>
        <dbReference type="ARBA" id="ARBA00022989"/>
    </source>
</evidence>
<evidence type="ECO:0000256" key="2">
    <source>
        <dbReference type="ARBA" id="ARBA00004496"/>
    </source>
</evidence>
<feature type="region of interest" description="Disordered" evidence="7">
    <location>
        <begin position="684"/>
        <end position="724"/>
    </location>
</feature>
<feature type="compositionally biased region" description="Low complexity" evidence="7">
    <location>
        <begin position="684"/>
        <end position="706"/>
    </location>
</feature>
<keyword evidence="6 8" id="KW-0472">Membrane</keyword>
<dbReference type="InParanoid" id="D8TYQ8"/>
<keyword evidence="5 8" id="KW-1133">Transmembrane helix</keyword>